<dbReference type="GO" id="GO:0000271">
    <property type="term" value="P:polysaccharide biosynthetic process"/>
    <property type="evidence" value="ECO:0007669"/>
    <property type="project" value="TreeGrafter"/>
</dbReference>
<dbReference type="GO" id="GO:0030170">
    <property type="term" value="F:pyridoxal phosphate binding"/>
    <property type="evidence" value="ECO:0007669"/>
    <property type="project" value="TreeGrafter"/>
</dbReference>
<reference evidence="6 7" key="1">
    <citation type="submission" date="2012-12" db="EMBL/GenBank/DDBJ databases">
        <title>Genome assembly of Formosa sp. AK20.</title>
        <authorList>
            <person name="Kumar R."/>
            <person name="Khatri I."/>
            <person name="Vaidya B."/>
            <person name="Subramanian S."/>
            <person name="Pinnaka A."/>
        </authorList>
    </citation>
    <scope>NUCLEOTIDE SEQUENCE [LARGE SCALE GENOMIC DNA]</scope>
    <source>
        <strain evidence="6 7">AK20</strain>
    </source>
</reference>
<dbReference type="InterPro" id="IPR015421">
    <property type="entry name" value="PyrdxlP-dep_Trfase_major"/>
</dbReference>
<dbReference type="GO" id="GO:0008483">
    <property type="term" value="F:transaminase activity"/>
    <property type="evidence" value="ECO:0007669"/>
    <property type="project" value="UniProtKB-KW"/>
</dbReference>
<organism evidence="6 7">
    <name type="scientific">Xanthomarina gelatinilytica</name>
    <dbReference type="NCBI Taxonomy" id="1137281"/>
    <lineage>
        <taxon>Bacteria</taxon>
        <taxon>Pseudomonadati</taxon>
        <taxon>Bacteroidota</taxon>
        <taxon>Flavobacteriia</taxon>
        <taxon>Flavobacteriales</taxon>
        <taxon>Flavobacteriaceae</taxon>
        <taxon>Xanthomarina</taxon>
    </lineage>
</organism>
<dbReference type="InterPro" id="IPR015422">
    <property type="entry name" value="PyrdxlP-dep_Trfase_small"/>
</dbReference>
<feature type="active site" description="Proton acceptor" evidence="3">
    <location>
        <position position="200"/>
    </location>
</feature>
<dbReference type="eggNOG" id="COG0399">
    <property type="taxonomic scope" value="Bacteria"/>
</dbReference>
<dbReference type="InterPro" id="IPR000653">
    <property type="entry name" value="DegT/StrS_aminotransferase"/>
</dbReference>
<dbReference type="EMBL" id="ANLA01000013">
    <property type="protein sequence ID" value="EMQ94869.1"/>
    <property type="molecule type" value="Genomic_DNA"/>
</dbReference>
<evidence type="ECO:0000256" key="3">
    <source>
        <dbReference type="PIRSR" id="PIRSR000390-1"/>
    </source>
</evidence>
<evidence type="ECO:0000256" key="4">
    <source>
        <dbReference type="PIRSR" id="PIRSR000390-2"/>
    </source>
</evidence>
<accession>M7MZE7</accession>
<protein>
    <submittedName>
        <fullName evidence="6">Aminotransferase</fullName>
    </submittedName>
</protein>
<dbReference type="Gene3D" id="3.40.640.10">
    <property type="entry name" value="Type I PLP-dependent aspartate aminotransferase-like (Major domain)"/>
    <property type="match status" value="1"/>
</dbReference>
<name>M7MZE7_9FLAO</name>
<dbReference type="PANTHER" id="PTHR30244">
    <property type="entry name" value="TRANSAMINASE"/>
    <property type="match status" value="1"/>
</dbReference>
<proteinExistence type="inferred from homology"/>
<dbReference type="SUPFAM" id="SSF53383">
    <property type="entry name" value="PLP-dependent transferases"/>
    <property type="match status" value="1"/>
</dbReference>
<gene>
    <name evidence="6" type="ORF">D778_00229</name>
</gene>
<evidence type="ECO:0000256" key="1">
    <source>
        <dbReference type="ARBA" id="ARBA00022898"/>
    </source>
</evidence>
<evidence type="ECO:0000313" key="6">
    <source>
        <dbReference type="EMBL" id="EMQ94869.1"/>
    </source>
</evidence>
<keyword evidence="1 4" id="KW-0663">Pyridoxal phosphate</keyword>
<keyword evidence="7" id="KW-1185">Reference proteome</keyword>
<evidence type="ECO:0000256" key="5">
    <source>
        <dbReference type="RuleBase" id="RU004508"/>
    </source>
</evidence>
<keyword evidence="6" id="KW-0032">Aminotransferase</keyword>
<dbReference type="OrthoDB" id="9804264at2"/>
<keyword evidence="6" id="KW-0808">Transferase</keyword>
<sequence>MIKFLDLQQINKRFETEFQQKFQQFLNSGHYILGTEVETFETDFANYCGTKFCLGTSNGLDALTLIFKAYLELGILKPGDQVMLPANTFFASVLSVIHSGLHPIFIEPERDTFNISVKDIEKQLTPHVKAIMVVHLYGQLANMEVINQLAEKHKLLVIEDAAQAHGAVFNSEFKIQDSELINQKAGNLGHAAAFSFYPSKNLGALGDGGAITTNDIVLFETIKKLRNYGSDKKYEYQLKGFNNRLDEVQAMFLNVKLKYLDADNEKRQTIAKRYLSDISTNKIALPFYDGSKNHVFHLFVVTVKDRENFVSYLKKQDIETLIHYPIPPHKQKALVSFNHLSLPVTENIHETVVSLPMSPVMTEQEVSKVIKAINSY</sequence>
<dbReference type="Pfam" id="PF01041">
    <property type="entry name" value="DegT_DnrJ_EryC1"/>
    <property type="match status" value="1"/>
</dbReference>
<dbReference type="PANTHER" id="PTHR30244:SF36">
    <property type="entry name" value="3-OXO-GLUCOSE-6-PHOSPHATE:GLUTAMATE AMINOTRANSFERASE"/>
    <property type="match status" value="1"/>
</dbReference>
<dbReference type="CDD" id="cd00616">
    <property type="entry name" value="AHBA_syn"/>
    <property type="match status" value="1"/>
</dbReference>
<dbReference type="PATRIC" id="fig|1137281.3.peg.1663"/>
<evidence type="ECO:0000313" key="7">
    <source>
        <dbReference type="Proteomes" id="UP000012024"/>
    </source>
</evidence>
<comment type="similarity">
    <text evidence="2 5">Belongs to the DegT/DnrJ/EryC1 family.</text>
</comment>
<comment type="caution">
    <text evidence="6">The sequence shown here is derived from an EMBL/GenBank/DDBJ whole genome shotgun (WGS) entry which is preliminary data.</text>
</comment>
<dbReference type="Gene3D" id="3.90.1150.10">
    <property type="entry name" value="Aspartate Aminotransferase, domain 1"/>
    <property type="match status" value="1"/>
</dbReference>
<dbReference type="Proteomes" id="UP000012024">
    <property type="component" value="Unassembled WGS sequence"/>
</dbReference>
<dbReference type="GeneID" id="98641545"/>
<dbReference type="AlphaFoldDB" id="M7MZE7"/>
<dbReference type="InterPro" id="IPR015424">
    <property type="entry name" value="PyrdxlP-dep_Trfase"/>
</dbReference>
<dbReference type="PIRSF" id="PIRSF000390">
    <property type="entry name" value="PLP_StrS"/>
    <property type="match status" value="1"/>
</dbReference>
<dbReference type="RefSeq" id="WP_007649593.1">
    <property type="nucleotide sequence ID" value="NZ_ANLA01000013.1"/>
</dbReference>
<feature type="modified residue" description="N6-(pyridoxal phosphate)lysine" evidence="4">
    <location>
        <position position="200"/>
    </location>
</feature>
<evidence type="ECO:0000256" key="2">
    <source>
        <dbReference type="ARBA" id="ARBA00037999"/>
    </source>
</evidence>